<dbReference type="Gene3D" id="3.90.1140.10">
    <property type="entry name" value="Cyclic phosphodiesterase"/>
    <property type="match status" value="1"/>
</dbReference>
<dbReference type="PANTHER" id="PTHR13522">
    <property type="entry name" value="U6 SNRNA PHOSPHODIESTERASE 1"/>
    <property type="match status" value="1"/>
</dbReference>
<dbReference type="InterPro" id="IPR027521">
    <property type="entry name" value="Usb1"/>
</dbReference>
<sequence length="242" mass="28050">MENEKLKKTTANVPSLPSPALCIPGTTNDTEPDEQPDLSKHQGRTRSFPHERGIWASYVFIDYGDSDGWLEMQNECKTLLNDASTTVEFNPIDRMHLSLTKTFTIRHHNINPFVANLREQLAGRRRFRLEFSGVQVYVNEERTRTFLGVRVAEESYGALNALVTSLDECLREYKLPLYYTDRAFHVSILWCLGDREADVRKELPALTAVFERVYEEEYCDISQQVKTLWFKCGNKSFHFDLI</sequence>
<evidence type="ECO:0000256" key="3">
    <source>
        <dbReference type="ARBA" id="ARBA00023239"/>
    </source>
</evidence>
<dbReference type="Pfam" id="PF09749">
    <property type="entry name" value="HVSL"/>
    <property type="match status" value="1"/>
</dbReference>
<feature type="region of interest" description="Disordered" evidence="7">
    <location>
        <begin position="1"/>
        <end position="46"/>
    </location>
</feature>
<dbReference type="FunFam" id="3.90.1140.10:FF:000002">
    <property type="entry name" value="U6 snRNA phosphodiesterase"/>
    <property type="match status" value="1"/>
</dbReference>
<dbReference type="KEGG" id="aara:120895588"/>
<reference evidence="8" key="1">
    <citation type="submission" date="2022-08" db="UniProtKB">
        <authorList>
            <consortium name="EnsemblMetazoa"/>
        </authorList>
    </citation>
    <scope>IDENTIFICATION</scope>
    <source>
        <strain evidence="8">Dongola</strain>
    </source>
</reference>
<dbReference type="EnsemblMetazoa" id="AARA006722-RA">
    <property type="protein sequence ID" value="AARA006722-PA"/>
    <property type="gene ID" value="AARA006722"/>
</dbReference>
<dbReference type="GO" id="GO:0005634">
    <property type="term" value="C:nucleus"/>
    <property type="evidence" value="ECO:0007669"/>
    <property type="project" value="UniProtKB-SubCell"/>
</dbReference>
<dbReference type="GeneID" id="120895588"/>
<evidence type="ECO:0000256" key="2">
    <source>
        <dbReference type="ARBA" id="ARBA00022801"/>
    </source>
</evidence>
<comment type="catalytic activity">
    <reaction evidence="5">
        <text>a 3'-end uridylyl-uridine-RNA = a 3'-end 2',3'-cyclophospho-uridine-RNA + uridine</text>
        <dbReference type="Rhea" id="RHEA:46052"/>
        <dbReference type="Rhea" id="RHEA-COMP:17384"/>
        <dbReference type="Rhea" id="RHEA-COMP:17385"/>
        <dbReference type="ChEBI" id="CHEBI:16704"/>
        <dbReference type="ChEBI" id="CHEBI:85643"/>
        <dbReference type="ChEBI" id="CHEBI:85644"/>
    </reaction>
    <physiologicalReaction direction="left-to-right" evidence="5">
        <dbReference type="Rhea" id="RHEA:46053"/>
    </physiologicalReaction>
</comment>
<name>A0A182HZJ4_ANOAR</name>
<dbReference type="VEuPathDB" id="VectorBase:AARA21_013551"/>
<dbReference type="EMBL" id="APCN01001981">
    <property type="status" value="NOT_ANNOTATED_CDS"/>
    <property type="molecule type" value="Genomic_DNA"/>
</dbReference>
<dbReference type="GO" id="GO:0034477">
    <property type="term" value="P:U6 snRNA 3'-end processing"/>
    <property type="evidence" value="ECO:0007669"/>
    <property type="project" value="UniProtKB-UniRule"/>
</dbReference>
<dbReference type="VEuPathDB" id="VectorBase:AARA006722"/>
<evidence type="ECO:0000256" key="7">
    <source>
        <dbReference type="SAM" id="MobiDB-lite"/>
    </source>
</evidence>
<feature type="active site" description="Proton donor/acceptor" evidence="6">
    <location>
        <position position="96"/>
    </location>
</feature>
<protein>
    <recommendedName>
        <fullName evidence="6">U6 snRNA phosphodiesterase</fullName>
        <ecNumber evidence="6">3.1.4.-</ecNumber>
    </recommendedName>
</protein>
<feature type="active site" description="Proton donor/acceptor" evidence="6">
    <location>
        <position position="185"/>
    </location>
</feature>
<evidence type="ECO:0000256" key="4">
    <source>
        <dbReference type="ARBA" id="ARBA00023242"/>
    </source>
</evidence>
<keyword evidence="2 6" id="KW-0378">Hydrolase</keyword>
<accession>A0A182HZJ4</accession>
<comment type="function">
    <text evidence="6">Phosphodiesterase responsible for the U6 snRNA 3' end processing. Acts as an exoribonuclease (RNase) responsible for trimming the poly(U) tract of the last nucleotides in the pre-U6 snRNA molecule, leading to the formation of mature U6 snRNA.</text>
</comment>
<keyword evidence="9" id="KW-1185">Reference proteome</keyword>
<keyword evidence="1 6" id="KW-0540">Nuclease</keyword>
<dbReference type="AlphaFoldDB" id="A0A182HZJ4"/>
<dbReference type="PANTHER" id="PTHR13522:SF3">
    <property type="entry name" value="U6 SNRNA PHOSPHODIESTERASE 1"/>
    <property type="match status" value="1"/>
</dbReference>
<dbReference type="RefSeq" id="XP_040155020.1">
    <property type="nucleotide sequence ID" value="XM_040299086.1"/>
</dbReference>
<dbReference type="EC" id="3.1.4.-" evidence="6"/>
<dbReference type="SUPFAM" id="SSF55144">
    <property type="entry name" value="LigT-like"/>
    <property type="match status" value="1"/>
</dbReference>
<proteinExistence type="inferred from homology"/>
<dbReference type="GO" id="GO:0016829">
    <property type="term" value="F:lyase activity"/>
    <property type="evidence" value="ECO:0007669"/>
    <property type="project" value="UniProtKB-KW"/>
</dbReference>
<dbReference type="Proteomes" id="UP000075840">
    <property type="component" value="Unassembled WGS sequence"/>
</dbReference>
<keyword evidence="4 6" id="KW-0539">Nucleus</keyword>
<keyword evidence="3" id="KW-0456">Lyase</keyword>
<evidence type="ECO:0000256" key="5">
    <source>
        <dbReference type="ARBA" id="ARBA00029300"/>
    </source>
</evidence>
<comment type="subcellular location">
    <subcellularLocation>
        <location evidence="6">Nucleus</location>
    </subcellularLocation>
</comment>
<evidence type="ECO:0000256" key="1">
    <source>
        <dbReference type="ARBA" id="ARBA00022722"/>
    </source>
</evidence>
<evidence type="ECO:0000313" key="9">
    <source>
        <dbReference type="Proteomes" id="UP000075840"/>
    </source>
</evidence>
<organism evidence="8 9">
    <name type="scientific">Anopheles arabiensis</name>
    <name type="common">Mosquito</name>
    <dbReference type="NCBI Taxonomy" id="7173"/>
    <lineage>
        <taxon>Eukaryota</taxon>
        <taxon>Metazoa</taxon>
        <taxon>Ecdysozoa</taxon>
        <taxon>Arthropoda</taxon>
        <taxon>Hexapoda</taxon>
        <taxon>Insecta</taxon>
        <taxon>Pterygota</taxon>
        <taxon>Neoptera</taxon>
        <taxon>Endopterygota</taxon>
        <taxon>Diptera</taxon>
        <taxon>Nematocera</taxon>
        <taxon>Culicoidea</taxon>
        <taxon>Culicidae</taxon>
        <taxon>Anophelinae</taxon>
        <taxon>Anopheles</taxon>
    </lineage>
</organism>
<comment type="similarity">
    <text evidence="6">Belongs to the 2H phosphoesterase superfamily. USB1 family.</text>
</comment>
<dbReference type="InterPro" id="IPR009097">
    <property type="entry name" value="Cyclic_Pdiesterase"/>
</dbReference>
<dbReference type="HAMAP" id="MF_03040">
    <property type="entry name" value="USB1"/>
    <property type="match status" value="1"/>
</dbReference>
<dbReference type="GO" id="GO:1990838">
    <property type="term" value="F:poly(U)-specific exoribonuclease activity, producing 3' uridine cyclic phosphate ends"/>
    <property type="evidence" value="ECO:0007669"/>
    <property type="project" value="UniProtKB-UniRule"/>
</dbReference>
<evidence type="ECO:0000313" key="8">
    <source>
        <dbReference type="EnsemblMetazoa" id="AARA006722-PA"/>
    </source>
</evidence>
<evidence type="ECO:0000256" key="6">
    <source>
        <dbReference type="HAMAP-Rule" id="MF_03040"/>
    </source>
</evidence>